<name>A0A4D6LM50_VIGUN</name>
<evidence type="ECO:0000256" key="1">
    <source>
        <dbReference type="SAM" id="MobiDB-lite"/>
    </source>
</evidence>
<dbReference type="Proteomes" id="UP000501690">
    <property type="component" value="Linkage Group LG4"/>
</dbReference>
<sequence length="207" mass="23211">MDEFSVRISSPLKSNGVQKNFELELGSVNWKDSDLDLAALSEVKPLVVKYNDNTNVLKVEKELTAKEIASYGFYNAPIWFITESFMSHMHELGLRTSPCNHETNPFVVQPHEPILLIVLPYRLVVGSKTSKPPSLEPWHARNHHTMDSSPNSSRREHNSSLPIVRPMHVITILRTPRHLAADVNYTVPRPSCVPPSSASQTLIGLSP</sequence>
<dbReference type="AlphaFoldDB" id="A0A4D6LM50"/>
<feature type="region of interest" description="Disordered" evidence="1">
    <location>
        <begin position="132"/>
        <end position="160"/>
    </location>
</feature>
<organism evidence="2 3">
    <name type="scientific">Vigna unguiculata</name>
    <name type="common">Cowpea</name>
    <dbReference type="NCBI Taxonomy" id="3917"/>
    <lineage>
        <taxon>Eukaryota</taxon>
        <taxon>Viridiplantae</taxon>
        <taxon>Streptophyta</taxon>
        <taxon>Embryophyta</taxon>
        <taxon>Tracheophyta</taxon>
        <taxon>Spermatophyta</taxon>
        <taxon>Magnoliopsida</taxon>
        <taxon>eudicotyledons</taxon>
        <taxon>Gunneridae</taxon>
        <taxon>Pentapetalae</taxon>
        <taxon>rosids</taxon>
        <taxon>fabids</taxon>
        <taxon>Fabales</taxon>
        <taxon>Fabaceae</taxon>
        <taxon>Papilionoideae</taxon>
        <taxon>50 kb inversion clade</taxon>
        <taxon>NPAAA clade</taxon>
        <taxon>indigoferoid/millettioid clade</taxon>
        <taxon>Phaseoleae</taxon>
        <taxon>Vigna</taxon>
    </lineage>
</organism>
<accession>A0A4D6LM50</accession>
<keyword evidence="3" id="KW-1185">Reference proteome</keyword>
<gene>
    <name evidence="2" type="ORF">DEO72_LG4g270</name>
</gene>
<protein>
    <submittedName>
        <fullName evidence="2">Uncharacterized protein</fullName>
    </submittedName>
</protein>
<reference evidence="2 3" key="1">
    <citation type="submission" date="2019-04" db="EMBL/GenBank/DDBJ databases">
        <title>An improved genome assembly and genetic linkage map for asparagus bean, Vigna unguiculata ssp. sesquipedialis.</title>
        <authorList>
            <person name="Xia Q."/>
            <person name="Zhang R."/>
            <person name="Dong Y."/>
        </authorList>
    </citation>
    <scope>NUCLEOTIDE SEQUENCE [LARGE SCALE GENOMIC DNA]</scope>
    <source>
        <tissue evidence="2">Leaf</tissue>
    </source>
</reference>
<proteinExistence type="predicted"/>
<dbReference type="EMBL" id="CP039348">
    <property type="protein sequence ID" value="QCD89326.1"/>
    <property type="molecule type" value="Genomic_DNA"/>
</dbReference>
<evidence type="ECO:0000313" key="3">
    <source>
        <dbReference type="Proteomes" id="UP000501690"/>
    </source>
</evidence>
<evidence type="ECO:0000313" key="2">
    <source>
        <dbReference type="EMBL" id="QCD89326.1"/>
    </source>
</evidence>